<keyword evidence="3" id="KW-1185">Reference proteome</keyword>
<feature type="transmembrane region" description="Helical" evidence="1">
    <location>
        <begin position="81"/>
        <end position="97"/>
    </location>
</feature>
<protein>
    <recommendedName>
        <fullName evidence="4">Type IV leader peptidase family protein</fullName>
    </recommendedName>
</protein>
<feature type="transmembrane region" description="Helical" evidence="1">
    <location>
        <begin position="50"/>
        <end position="69"/>
    </location>
</feature>
<feature type="transmembrane region" description="Helical" evidence="1">
    <location>
        <begin position="103"/>
        <end position="122"/>
    </location>
</feature>
<sequence length="171" mass="19053">MFLIKAVVILILVAMGLQDFKFRAISWYLFPALALGLLLLNPAFSLYSCFVNFGFVALVFVLLTGWFSLKSGSLVNLTQRHLGVGDVLFLLCLAFFFSPLNFFLFYLLSLLSISIGTGLYLLAFKPKDFTIPLAGLQGLALLAVLLISWLLNLDLNDNTLLPDLIMSYERS</sequence>
<evidence type="ECO:0000256" key="1">
    <source>
        <dbReference type="SAM" id="Phobius"/>
    </source>
</evidence>
<organism evidence="2 3">
    <name type="scientific">Pedobacter africanus</name>
    <dbReference type="NCBI Taxonomy" id="151894"/>
    <lineage>
        <taxon>Bacteria</taxon>
        <taxon>Pseudomonadati</taxon>
        <taxon>Bacteroidota</taxon>
        <taxon>Sphingobacteriia</taxon>
        <taxon>Sphingobacteriales</taxon>
        <taxon>Sphingobacteriaceae</taxon>
        <taxon>Pedobacter</taxon>
    </lineage>
</organism>
<proteinExistence type="predicted"/>
<evidence type="ECO:0008006" key="4">
    <source>
        <dbReference type="Google" id="ProtNLM"/>
    </source>
</evidence>
<dbReference type="RefSeq" id="WP_144009041.1">
    <property type="nucleotide sequence ID" value="NZ_FWXT01000006.1"/>
</dbReference>
<dbReference type="AlphaFoldDB" id="A0A1W2EGX1"/>
<keyword evidence="1" id="KW-0472">Membrane</keyword>
<gene>
    <name evidence="2" type="ORF">SAMN04488524_4758</name>
</gene>
<name>A0A1W2EGX1_9SPHI</name>
<accession>A0A1W2EGX1</accession>
<dbReference type="EMBL" id="FWXT01000006">
    <property type="protein sequence ID" value="SMD08388.1"/>
    <property type="molecule type" value="Genomic_DNA"/>
</dbReference>
<feature type="transmembrane region" description="Helical" evidence="1">
    <location>
        <begin position="25"/>
        <end position="44"/>
    </location>
</feature>
<dbReference type="STRING" id="151894.SAMN04488524_4758"/>
<evidence type="ECO:0000313" key="2">
    <source>
        <dbReference type="EMBL" id="SMD08388.1"/>
    </source>
</evidence>
<dbReference type="OrthoDB" id="798769at2"/>
<dbReference type="Proteomes" id="UP000192756">
    <property type="component" value="Unassembled WGS sequence"/>
</dbReference>
<reference evidence="3" key="1">
    <citation type="submission" date="2017-04" db="EMBL/GenBank/DDBJ databases">
        <authorList>
            <person name="Varghese N."/>
            <person name="Submissions S."/>
        </authorList>
    </citation>
    <scope>NUCLEOTIDE SEQUENCE [LARGE SCALE GENOMIC DNA]</scope>
    <source>
        <strain evidence="3">DSM 12126</strain>
    </source>
</reference>
<keyword evidence="1" id="KW-1133">Transmembrane helix</keyword>
<evidence type="ECO:0000313" key="3">
    <source>
        <dbReference type="Proteomes" id="UP000192756"/>
    </source>
</evidence>
<keyword evidence="1" id="KW-0812">Transmembrane</keyword>
<feature type="transmembrane region" description="Helical" evidence="1">
    <location>
        <begin position="129"/>
        <end position="151"/>
    </location>
</feature>